<dbReference type="InterPro" id="IPR058741">
    <property type="entry name" value="MurL_C"/>
</dbReference>
<evidence type="ECO:0000313" key="4">
    <source>
        <dbReference type="EMBL" id="OGK44886.1"/>
    </source>
</evidence>
<keyword evidence="1" id="KW-0132">Cell division</keyword>
<protein>
    <recommendedName>
        <fullName evidence="1">UDP-N-acetyl-alpha-D-muramoyl-L-alanyl-L-glutamate epimerase</fullName>
        <ecNumber evidence="1">5.1.1.23</ecNumber>
    </recommendedName>
    <alternativeName>
        <fullName evidence="1">UDP-MurNAc-L-Ala-L-Glu epimerase</fullName>
    </alternativeName>
</protein>
<gene>
    <name evidence="1" type="primary">murL</name>
    <name evidence="4" type="ORF">A2957_02585</name>
</gene>
<dbReference type="GO" id="GO:0071555">
    <property type="term" value="P:cell wall organization"/>
    <property type="evidence" value="ECO:0007669"/>
    <property type="project" value="UniProtKB-KW"/>
</dbReference>
<sequence>MFTEFEFTDYEAHWSKGELVFHYAAFSQNRDKVIRFQEKLILPSTDFVLNPKEFDLDEMLKCLHLVIGASYYKFYCTKVISIPSYALSEKQARFWNTVYEKGLGEYFYKNNIDYRDLIFFPFSDNYSPNNPQQYNHLSGSLISVGGGKDSLLSIELIRKSDEPIALLYSHVLHEESVKAANLPSFKITRELDQKVFDKEFLKTVYNGHIPITGIFSCMSVLFCILYGKKYSIFSNERSSDYGNIDYLGSEINHQWSKSFEFENLLRAYIKEYISPDVEYFSLLRPLYEIEIIRRFVTFKQYLPIFKSCNRNYKLNSTSPIGWCGECPKCAFVFSLMCAFMPVAEVSSIFNKNLFEDGQLIGLFRELLGLEEAKPFECVGRPEEVQMALYYVFKRNDFRTSPIISLFEKEILPTFNRTAIESDVFSYGDDSNIPEKFKILLKEHDA</sequence>
<feature type="domain" description="MurL C-terminal" evidence="2">
    <location>
        <begin position="305"/>
        <end position="411"/>
    </location>
</feature>
<keyword evidence="1" id="KW-0961">Cell wall biogenesis/degradation</keyword>
<comment type="caution">
    <text evidence="4">The sequence shown here is derived from an EMBL/GenBank/DDBJ whole genome shotgun (WGS) entry which is preliminary data.</text>
</comment>
<dbReference type="GO" id="GO:0009252">
    <property type="term" value="P:peptidoglycan biosynthetic process"/>
    <property type="evidence" value="ECO:0007669"/>
    <property type="project" value="UniProtKB-UniRule"/>
</dbReference>
<comment type="similarity">
    <text evidence="1">Belongs to the MurL family.</text>
</comment>
<comment type="catalytic activity">
    <reaction evidence="1">
        <text>UDP-N-acetyl-alpha-D-muramoyl-L-alanyl-L-glutamate + ATP + H2O = UDP-N-acetyl-alpha-D-muramoyl-L-alanyl-D-glutamate + AMP + diphosphate + H(+)</text>
        <dbReference type="Rhea" id="RHEA:58812"/>
        <dbReference type="ChEBI" id="CHEBI:15377"/>
        <dbReference type="ChEBI" id="CHEBI:15378"/>
        <dbReference type="ChEBI" id="CHEBI:30616"/>
        <dbReference type="ChEBI" id="CHEBI:33019"/>
        <dbReference type="ChEBI" id="CHEBI:83900"/>
        <dbReference type="ChEBI" id="CHEBI:142725"/>
        <dbReference type="ChEBI" id="CHEBI:456215"/>
        <dbReference type="EC" id="5.1.1.23"/>
    </reaction>
</comment>
<dbReference type="GO" id="GO:0005737">
    <property type="term" value="C:cytoplasm"/>
    <property type="evidence" value="ECO:0007669"/>
    <property type="project" value="UniProtKB-UniRule"/>
</dbReference>
<accession>A0A1F7INC2</accession>
<keyword evidence="1" id="KW-0413">Isomerase</keyword>
<comment type="function">
    <text evidence="1">Cell wall formation. Catalyzes epimerization of the terminal L-glutamate in UDP-N-acetyl-alpha-D-muramoyl-L-alanyl-L-glutamate.</text>
</comment>
<dbReference type="AlphaFoldDB" id="A0A1F7INC2"/>
<evidence type="ECO:0000256" key="1">
    <source>
        <dbReference type="HAMAP-Rule" id="MF_02209"/>
    </source>
</evidence>
<dbReference type="HAMAP" id="MF_02209">
    <property type="entry name" value="MurL"/>
    <property type="match status" value="1"/>
</dbReference>
<dbReference type="GO" id="GO:0051301">
    <property type="term" value="P:cell division"/>
    <property type="evidence" value="ECO:0007669"/>
    <property type="project" value="UniProtKB-KW"/>
</dbReference>
<evidence type="ECO:0000313" key="5">
    <source>
        <dbReference type="Proteomes" id="UP000179072"/>
    </source>
</evidence>
<dbReference type="UniPathway" id="UPA00219"/>
<dbReference type="Pfam" id="PF26298">
    <property type="entry name" value="MurL_epimerase_C"/>
    <property type="match status" value="1"/>
</dbReference>
<dbReference type="STRING" id="1802060.A2957_02585"/>
<evidence type="ECO:0000259" key="3">
    <source>
        <dbReference type="Pfam" id="PF26299"/>
    </source>
</evidence>
<keyword evidence="1" id="KW-0133">Cell shape</keyword>
<dbReference type="EC" id="5.1.1.23" evidence="1"/>
<dbReference type="EMBL" id="MGAK01000010">
    <property type="protein sequence ID" value="OGK44886.1"/>
    <property type="molecule type" value="Genomic_DNA"/>
</dbReference>
<dbReference type="InterPro" id="IPR058740">
    <property type="entry name" value="MurL_N"/>
</dbReference>
<dbReference type="GO" id="GO:0016855">
    <property type="term" value="F:racemase and epimerase activity, acting on amino acids and derivatives"/>
    <property type="evidence" value="ECO:0007669"/>
    <property type="project" value="UniProtKB-UniRule"/>
</dbReference>
<evidence type="ECO:0000259" key="2">
    <source>
        <dbReference type="Pfam" id="PF26298"/>
    </source>
</evidence>
<dbReference type="Proteomes" id="UP000179072">
    <property type="component" value="Unassembled WGS sequence"/>
</dbReference>
<proteinExistence type="inferred from homology"/>
<dbReference type="GO" id="GO:0008360">
    <property type="term" value="P:regulation of cell shape"/>
    <property type="evidence" value="ECO:0007669"/>
    <property type="project" value="UniProtKB-KW"/>
</dbReference>
<dbReference type="Pfam" id="PF26299">
    <property type="entry name" value="MurL_N"/>
    <property type="match status" value="1"/>
</dbReference>
<keyword evidence="1" id="KW-0573">Peptidoglycan synthesis</keyword>
<feature type="domain" description="MurL N-terminal" evidence="3">
    <location>
        <begin position="2"/>
        <end position="282"/>
    </location>
</feature>
<comment type="pathway">
    <text evidence="1">Cell wall biogenesis; peptidoglycan biosynthesis.</text>
</comment>
<dbReference type="InterPro" id="IPR043689">
    <property type="entry name" value="MurL"/>
</dbReference>
<name>A0A1F7INC2_9BACT</name>
<keyword evidence="1" id="KW-0131">Cell cycle</keyword>
<organism evidence="4 5">
    <name type="scientific">Candidatus Roizmanbacteria bacterium RIFCSPLOWO2_01_FULL_38_11</name>
    <dbReference type="NCBI Taxonomy" id="1802060"/>
    <lineage>
        <taxon>Bacteria</taxon>
        <taxon>Candidatus Roizmaniibacteriota</taxon>
    </lineage>
</organism>
<reference evidence="4 5" key="1">
    <citation type="journal article" date="2016" name="Nat. Commun.">
        <title>Thousands of microbial genomes shed light on interconnected biogeochemical processes in an aquifer system.</title>
        <authorList>
            <person name="Anantharaman K."/>
            <person name="Brown C.T."/>
            <person name="Hug L.A."/>
            <person name="Sharon I."/>
            <person name="Castelle C.J."/>
            <person name="Probst A.J."/>
            <person name="Thomas B.C."/>
            <person name="Singh A."/>
            <person name="Wilkins M.J."/>
            <person name="Karaoz U."/>
            <person name="Brodie E.L."/>
            <person name="Williams K.H."/>
            <person name="Hubbard S.S."/>
            <person name="Banfield J.F."/>
        </authorList>
    </citation>
    <scope>NUCLEOTIDE SEQUENCE [LARGE SCALE GENOMIC DNA]</scope>
</reference>